<reference evidence="4" key="1">
    <citation type="submission" date="2021-04" db="EMBL/GenBank/DDBJ databases">
        <authorList>
            <person name="Postec A."/>
        </authorList>
    </citation>
    <scope>NUCLEOTIDE SEQUENCE</scope>
    <source>
        <strain evidence="4">F1F22</strain>
    </source>
</reference>
<keyword evidence="2 3" id="KW-0378">Hydrolase</keyword>
<dbReference type="Proteomes" id="UP001056539">
    <property type="component" value="Chromosome"/>
</dbReference>
<comment type="similarity">
    <text evidence="3">Belongs to the CheD family.</text>
</comment>
<dbReference type="AlphaFoldDB" id="A0AAX3BDL8"/>
<name>A0AAX3BDL8_9SPIR</name>
<dbReference type="EMBL" id="CP073355">
    <property type="protein sequence ID" value="URA10367.1"/>
    <property type="molecule type" value="Genomic_DNA"/>
</dbReference>
<evidence type="ECO:0000256" key="2">
    <source>
        <dbReference type="ARBA" id="ARBA00022801"/>
    </source>
</evidence>
<dbReference type="KEGG" id="taqu:KDW03_00755"/>
<dbReference type="HAMAP" id="MF_01440">
    <property type="entry name" value="CheD"/>
    <property type="match status" value="1"/>
</dbReference>
<dbReference type="PANTHER" id="PTHR35147:SF1">
    <property type="entry name" value="CHEMORECEPTOR GLUTAMINE DEAMIDASE CHED-RELATED"/>
    <property type="match status" value="1"/>
</dbReference>
<comment type="function">
    <text evidence="3">Probably deamidates glutamine residues to glutamate on methyl-accepting chemotaxis receptors (MCPs), playing an important role in chemotaxis.</text>
</comment>
<dbReference type="GO" id="GO:0006935">
    <property type="term" value="P:chemotaxis"/>
    <property type="evidence" value="ECO:0007669"/>
    <property type="project" value="UniProtKB-UniRule"/>
</dbReference>
<organism evidence="4 5">
    <name type="scientific">Thermospira aquatica</name>
    <dbReference type="NCBI Taxonomy" id="2828656"/>
    <lineage>
        <taxon>Bacteria</taxon>
        <taxon>Pseudomonadati</taxon>
        <taxon>Spirochaetota</taxon>
        <taxon>Spirochaetia</taxon>
        <taxon>Brevinematales</taxon>
        <taxon>Thermospiraceae</taxon>
        <taxon>Thermospira</taxon>
    </lineage>
</organism>
<protein>
    <recommendedName>
        <fullName evidence="3">Probable chemoreceptor glutamine deamidase CheD</fullName>
        <ecNumber evidence="3">3.5.1.44</ecNumber>
    </recommendedName>
</protein>
<keyword evidence="1 3" id="KW-0145">Chemotaxis</keyword>
<gene>
    <name evidence="3" type="primary">cheD</name>
    <name evidence="4" type="ORF">KDW03_00755</name>
</gene>
<dbReference type="RefSeq" id="WP_271435497.1">
    <property type="nucleotide sequence ID" value="NZ_CP073355.1"/>
</dbReference>
<dbReference type="Pfam" id="PF03975">
    <property type="entry name" value="CheD"/>
    <property type="match status" value="1"/>
</dbReference>
<dbReference type="GO" id="GO:0050568">
    <property type="term" value="F:protein-glutamine glutaminase activity"/>
    <property type="evidence" value="ECO:0007669"/>
    <property type="project" value="UniProtKB-UniRule"/>
</dbReference>
<keyword evidence="5" id="KW-1185">Reference proteome</keyword>
<dbReference type="CDD" id="cd16352">
    <property type="entry name" value="CheD"/>
    <property type="match status" value="1"/>
</dbReference>
<evidence type="ECO:0000256" key="3">
    <source>
        <dbReference type="HAMAP-Rule" id="MF_01440"/>
    </source>
</evidence>
<evidence type="ECO:0000256" key="1">
    <source>
        <dbReference type="ARBA" id="ARBA00022500"/>
    </source>
</evidence>
<dbReference type="InterPro" id="IPR038592">
    <property type="entry name" value="CheD-like_sf"/>
</dbReference>
<evidence type="ECO:0000313" key="4">
    <source>
        <dbReference type="EMBL" id="URA10367.1"/>
    </source>
</evidence>
<dbReference type="InterPro" id="IPR011324">
    <property type="entry name" value="Cytotoxic_necrot_fac-like_cat"/>
</dbReference>
<comment type="catalytic activity">
    <reaction evidence="3">
        <text>L-glutaminyl-[protein] + H2O = L-glutamyl-[protein] + NH4(+)</text>
        <dbReference type="Rhea" id="RHEA:16441"/>
        <dbReference type="Rhea" id="RHEA-COMP:10207"/>
        <dbReference type="Rhea" id="RHEA-COMP:10208"/>
        <dbReference type="ChEBI" id="CHEBI:15377"/>
        <dbReference type="ChEBI" id="CHEBI:28938"/>
        <dbReference type="ChEBI" id="CHEBI:29973"/>
        <dbReference type="ChEBI" id="CHEBI:30011"/>
        <dbReference type="EC" id="3.5.1.44"/>
    </reaction>
</comment>
<dbReference type="Gene3D" id="3.30.1330.200">
    <property type="match status" value="1"/>
</dbReference>
<accession>A0AAX3BDL8</accession>
<dbReference type="InterPro" id="IPR005659">
    <property type="entry name" value="Chemorcpt_Glu_NH3ase_CheD"/>
</dbReference>
<evidence type="ECO:0000313" key="5">
    <source>
        <dbReference type="Proteomes" id="UP001056539"/>
    </source>
</evidence>
<dbReference type="EC" id="3.5.1.44" evidence="3"/>
<dbReference type="SUPFAM" id="SSF64438">
    <property type="entry name" value="CNF1/YfiH-like putative cysteine hydrolases"/>
    <property type="match status" value="1"/>
</dbReference>
<dbReference type="PANTHER" id="PTHR35147">
    <property type="entry name" value="CHEMORECEPTOR GLUTAMINE DEAMIDASE CHED-RELATED"/>
    <property type="match status" value="1"/>
</dbReference>
<sequence length="159" mass="17522">MSEKVIGIGEWAISDNPEDKITTYALGSCVALIVYAKKYKIGAMAHIALPSSHIDPARSDNQPAYFADRAVKLILDAFTSRNIPPKELEVKLVGGAQMLDPNGIFDIGRRNVLEIKKLLWQNMLAPRAEDVGGSFSRTVSLFIDDGKTIISSQNKKYEL</sequence>
<reference evidence="4" key="2">
    <citation type="submission" date="2022-06" db="EMBL/GenBank/DDBJ databases">
        <title>Thermospira aquatica gen. nov., sp. nov.</title>
        <authorList>
            <person name="Ben Ali Gam Z."/>
            <person name="Labat M."/>
        </authorList>
    </citation>
    <scope>NUCLEOTIDE SEQUENCE</scope>
    <source>
        <strain evidence="4">F1F22</strain>
    </source>
</reference>
<proteinExistence type="inferred from homology"/>